<dbReference type="UniPathway" id="UPA00242"/>
<evidence type="ECO:0000256" key="5">
    <source>
        <dbReference type="ARBA" id="ARBA00014165"/>
    </source>
</evidence>
<evidence type="ECO:0000256" key="6">
    <source>
        <dbReference type="ARBA" id="ARBA00023235"/>
    </source>
</evidence>
<name>A0A1V2UEC0_ENTMU</name>
<keyword evidence="6 8" id="KW-0413">Isomerase</keyword>
<keyword evidence="7 8" id="KW-0119">Carbohydrate metabolism</keyword>
<dbReference type="AlphaFoldDB" id="A0A1V2UEC0"/>
<dbReference type="PROSITE" id="PS00545">
    <property type="entry name" value="ALDOSE_1_EPIMERASE"/>
    <property type="match status" value="1"/>
</dbReference>
<proteinExistence type="inferred from homology"/>
<dbReference type="Pfam" id="PF01263">
    <property type="entry name" value="Aldose_epim"/>
    <property type="match status" value="1"/>
</dbReference>
<comment type="catalytic activity">
    <reaction evidence="1 8">
        <text>alpha-D-glucose = beta-D-glucose</text>
        <dbReference type="Rhea" id="RHEA:10264"/>
        <dbReference type="ChEBI" id="CHEBI:15903"/>
        <dbReference type="ChEBI" id="CHEBI:17925"/>
        <dbReference type="EC" id="5.1.3.3"/>
    </reaction>
</comment>
<feature type="binding site" evidence="10">
    <location>
        <position position="237"/>
    </location>
    <ligand>
        <name>beta-D-galactose</name>
        <dbReference type="ChEBI" id="CHEBI:27667"/>
    </ligand>
</feature>
<dbReference type="CDD" id="cd09019">
    <property type="entry name" value="galactose_mutarotase_like"/>
    <property type="match status" value="1"/>
</dbReference>
<evidence type="ECO:0000256" key="7">
    <source>
        <dbReference type="ARBA" id="ARBA00023277"/>
    </source>
</evidence>
<feature type="active site" description="Proton acceptor" evidence="9">
    <location>
        <position position="300"/>
    </location>
</feature>
<evidence type="ECO:0000313" key="12">
    <source>
        <dbReference type="EMBL" id="NMP57353.1"/>
    </source>
</evidence>
<evidence type="ECO:0000256" key="2">
    <source>
        <dbReference type="ARBA" id="ARBA00005028"/>
    </source>
</evidence>
<dbReference type="InterPro" id="IPR014718">
    <property type="entry name" value="GH-type_carb-bd"/>
</dbReference>
<evidence type="ECO:0000256" key="1">
    <source>
        <dbReference type="ARBA" id="ARBA00001614"/>
    </source>
</evidence>
<reference evidence="12 15" key="2">
    <citation type="submission" date="2020-04" db="EMBL/GenBank/DDBJ databases">
        <authorList>
            <person name="Abaymova A."/>
            <person name="Teymurazov M."/>
            <person name="Tazyna O."/>
            <person name="Chatushin Y."/>
            <person name="Svetoch E."/>
            <person name="Pereligyn V."/>
            <person name="Pohylenko V."/>
            <person name="Platonov M."/>
            <person name="Kartsev N."/>
            <person name="Skryabin Y."/>
            <person name="Sizova A."/>
            <person name="Solomentsev V."/>
            <person name="Kislichkina A."/>
            <person name="Bogun A."/>
        </authorList>
    </citation>
    <scope>NUCLEOTIDE SEQUENCE [LARGE SCALE GENOMIC DNA]</scope>
    <source>
        <strain evidence="12">SCPM-O-B-8398</strain>
        <strain evidence="15">SCPM-O-B-8398 (E28)</strain>
    </source>
</reference>
<sequence length="336" mass="37497">MSEPSISVLPIKQTNLKKITLKNDELEVVLLNYGARLHQIFTADRFGQMENILLSYDNLQDVLSDHSFFGATVGPVAGRIRNGEWGPHQLEKNNGNHHIHGGTNGWSFQFWEVEVFKSPQAVGVVFYLKDTFSGYPGPITATVTYQLEGNRLVMITKANSVVETICNPTNHAYFNLSGNGKRDIDSHQLQIQLDSLLLLDHDKLPTGETLDKADLPINFQEPNTLTEILSKYPSGLDDVFLLNTPKLTKNSLTLSEEASGRQMNIATTNKSMVLFSTTGFDADLQINGQNMHSHFGLAIEPQEIPDIVHFPEFGSITLRPGQERVSQTTYEFSTFT</sequence>
<dbReference type="PIRSF" id="PIRSF005096">
    <property type="entry name" value="GALM"/>
    <property type="match status" value="1"/>
</dbReference>
<evidence type="ECO:0000256" key="4">
    <source>
        <dbReference type="ARBA" id="ARBA00013185"/>
    </source>
</evidence>
<dbReference type="OrthoDB" id="9779408at2"/>
<dbReference type="Gene3D" id="2.70.98.10">
    <property type="match status" value="1"/>
</dbReference>
<protein>
    <recommendedName>
        <fullName evidence="5 8">Aldose 1-epimerase</fullName>
        <ecNumber evidence="4 8">5.1.3.3</ecNumber>
    </recommendedName>
</protein>
<dbReference type="InterPro" id="IPR008183">
    <property type="entry name" value="Aldose_1/G6P_1-epimerase"/>
</dbReference>
<comment type="pathway">
    <text evidence="2 8">Carbohydrate metabolism; hexose metabolism.</text>
</comment>
<gene>
    <name evidence="13" type="ORF">BTN92_12355</name>
    <name evidence="12" type="ORF">HI921_02550</name>
</gene>
<evidence type="ECO:0000256" key="10">
    <source>
        <dbReference type="PIRSR" id="PIRSR005096-2"/>
    </source>
</evidence>
<dbReference type="InterPro" id="IPR018052">
    <property type="entry name" value="Ald1_epimerase_CS"/>
</dbReference>
<comment type="similarity">
    <text evidence="3 8">Belongs to the aldose epimerase family.</text>
</comment>
<evidence type="ECO:0000256" key="8">
    <source>
        <dbReference type="PIRNR" id="PIRNR005096"/>
    </source>
</evidence>
<dbReference type="STRING" id="53346.A5802_002733"/>
<reference evidence="13 14" key="1">
    <citation type="submission" date="2016-12" db="EMBL/GenBank/DDBJ databases">
        <authorList>
            <person name="Song W.-J."/>
            <person name="Kurnit D.M."/>
        </authorList>
    </citation>
    <scope>NUCLEOTIDE SEQUENCE [LARGE SCALE GENOMIC DNA]</scope>
    <source>
        <strain evidence="13 14">CGB1038-1_S1</strain>
    </source>
</reference>
<dbReference type="GO" id="GO:0006006">
    <property type="term" value="P:glucose metabolic process"/>
    <property type="evidence" value="ECO:0007669"/>
    <property type="project" value="TreeGrafter"/>
</dbReference>
<evidence type="ECO:0000313" key="15">
    <source>
        <dbReference type="Proteomes" id="UP000557857"/>
    </source>
</evidence>
<dbReference type="GO" id="GO:0005737">
    <property type="term" value="C:cytoplasm"/>
    <property type="evidence" value="ECO:0007669"/>
    <property type="project" value="TreeGrafter"/>
</dbReference>
<dbReference type="GO" id="GO:0004034">
    <property type="term" value="F:aldose 1-epimerase activity"/>
    <property type="evidence" value="ECO:0007669"/>
    <property type="project" value="UniProtKB-EC"/>
</dbReference>
<dbReference type="InterPro" id="IPR015443">
    <property type="entry name" value="Aldose_1-epimerase"/>
</dbReference>
<accession>A0A1V2UEC0</accession>
<evidence type="ECO:0000313" key="13">
    <source>
        <dbReference type="EMBL" id="ONN41643.1"/>
    </source>
</evidence>
<evidence type="ECO:0000256" key="11">
    <source>
        <dbReference type="PIRSR" id="PIRSR005096-3"/>
    </source>
</evidence>
<feature type="binding site" evidence="11">
    <location>
        <begin position="171"/>
        <end position="173"/>
    </location>
    <ligand>
        <name>beta-D-galactose</name>
        <dbReference type="ChEBI" id="CHEBI:27667"/>
    </ligand>
</feature>
<comment type="caution">
    <text evidence="13">The sequence shown here is derived from an EMBL/GenBank/DDBJ whole genome shotgun (WGS) entry which is preliminary data.</text>
</comment>
<feature type="active site" description="Proton donor" evidence="9">
    <location>
        <position position="171"/>
    </location>
</feature>
<organism evidence="13 14">
    <name type="scientific">Enterococcus mundtii</name>
    <dbReference type="NCBI Taxonomy" id="53346"/>
    <lineage>
        <taxon>Bacteria</taxon>
        <taxon>Bacillati</taxon>
        <taxon>Bacillota</taxon>
        <taxon>Bacilli</taxon>
        <taxon>Lactobacillales</taxon>
        <taxon>Enterococcaceae</taxon>
        <taxon>Enterococcus</taxon>
    </lineage>
</organism>
<dbReference type="InterPro" id="IPR047215">
    <property type="entry name" value="Galactose_mutarotase-like"/>
</dbReference>
<dbReference type="GO" id="GO:0030246">
    <property type="term" value="F:carbohydrate binding"/>
    <property type="evidence" value="ECO:0007669"/>
    <property type="project" value="InterPro"/>
</dbReference>
<dbReference type="EMBL" id="MSTR01000013">
    <property type="protein sequence ID" value="ONN41643.1"/>
    <property type="molecule type" value="Genomic_DNA"/>
</dbReference>
<dbReference type="GO" id="GO:0033499">
    <property type="term" value="P:galactose catabolic process via UDP-galactose, Leloir pathway"/>
    <property type="evidence" value="ECO:0007669"/>
    <property type="project" value="TreeGrafter"/>
</dbReference>
<dbReference type="RefSeq" id="WP_062805730.1">
    <property type="nucleotide sequence ID" value="NZ_CABMMO010000013.1"/>
</dbReference>
<dbReference type="PANTHER" id="PTHR10091:SF0">
    <property type="entry name" value="GALACTOSE MUTAROTASE"/>
    <property type="match status" value="1"/>
</dbReference>
<evidence type="ECO:0000313" key="14">
    <source>
        <dbReference type="Proteomes" id="UP000189299"/>
    </source>
</evidence>
<evidence type="ECO:0000256" key="3">
    <source>
        <dbReference type="ARBA" id="ARBA00006206"/>
    </source>
</evidence>
<evidence type="ECO:0000256" key="9">
    <source>
        <dbReference type="PIRSR" id="PIRSR005096-1"/>
    </source>
</evidence>
<dbReference type="Proteomes" id="UP000557857">
    <property type="component" value="Unassembled WGS sequence"/>
</dbReference>
<dbReference type="InterPro" id="IPR011013">
    <property type="entry name" value="Gal_mutarotase_sf_dom"/>
</dbReference>
<dbReference type="EMBL" id="JABCAG010000004">
    <property type="protein sequence ID" value="NMP57353.1"/>
    <property type="molecule type" value="Genomic_DNA"/>
</dbReference>
<dbReference type="SUPFAM" id="SSF74650">
    <property type="entry name" value="Galactose mutarotase-like"/>
    <property type="match status" value="1"/>
</dbReference>
<dbReference type="Proteomes" id="UP000189299">
    <property type="component" value="Unassembled WGS sequence"/>
</dbReference>
<dbReference type="EC" id="5.1.3.3" evidence="4 8"/>
<dbReference type="PANTHER" id="PTHR10091">
    <property type="entry name" value="ALDOSE-1-EPIMERASE"/>
    <property type="match status" value="1"/>
</dbReference>